<feature type="signal peptide" evidence="1">
    <location>
        <begin position="1"/>
        <end position="18"/>
    </location>
</feature>
<protein>
    <recommendedName>
        <fullName evidence="4">Lipoprotein</fullName>
    </recommendedName>
</protein>
<dbReference type="AlphaFoldDB" id="A0A376BUF0"/>
<keyword evidence="1" id="KW-0732">Signal</keyword>
<evidence type="ECO:0000313" key="3">
    <source>
        <dbReference type="Proteomes" id="UP000254209"/>
    </source>
</evidence>
<organism evidence="2 3">
    <name type="scientific">Alysiella crassa</name>
    <dbReference type="NCBI Taxonomy" id="153491"/>
    <lineage>
        <taxon>Bacteria</taxon>
        <taxon>Pseudomonadati</taxon>
        <taxon>Pseudomonadota</taxon>
        <taxon>Betaproteobacteria</taxon>
        <taxon>Neisseriales</taxon>
        <taxon>Neisseriaceae</taxon>
        <taxon>Alysiella</taxon>
    </lineage>
</organism>
<dbReference type="STRING" id="1120980.GCA_000745955_01638"/>
<dbReference type="EMBL" id="UFSO01000003">
    <property type="protein sequence ID" value="SSY80570.1"/>
    <property type="molecule type" value="Genomic_DNA"/>
</dbReference>
<dbReference type="RefSeq" id="WP_280517474.1">
    <property type="nucleotide sequence ID" value="NZ_CP091519.2"/>
</dbReference>
<proteinExistence type="predicted"/>
<evidence type="ECO:0008006" key="4">
    <source>
        <dbReference type="Google" id="ProtNLM"/>
    </source>
</evidence>
<evidence type="ECO:0000256" key="1">
    <source>
        <dbReference type="SAM" id="SignalP"/>
    </source>
</evidence>
<name>A0A376BUF0_9NEIS</name>
<reference evidence="2 3" key="1">
    <citation type="submission" date="2018-06" db="EMBL/GenBank/DDBJ databases">
        <authorList>
            <consortium name="Pathogen Informatics"/>
            <person name="Doyle S."/>
        </authorList>
    </citation>
    <scope>NUCLEOTIDE SEQUENCE [LARGE SCALE GENOMIC DNA]</scope>
    <source>
        <strain evidence="2 3">NCTC10283</strain>
    </source>
</reference>
<accession>A0A376BUF0</accession>
<keyword evidence="3" id="KW-1185">Reference proteome</keyword>
<dbReference type="PROSITE" id="PS51257">
    <property type="entry name" value="PROKAR_LIPOPROTEIN"/>
    <property type="match status" value="1"/>
</dbReference>
<gene>
    <name evidence="2" type="ORF">NCTC10283_02130</name>
</gene>
<dbReference type="Proteomes" id="UP000254209">
    <property type="component" value="Unassembled WGS sequence"/>
</dbReference>
<evidence type="ECO:0000313" key="2">
    <source>
        <dbReference type="EMBL" id="SSY80570.1"/>
    </source>
</evidence>
<sequence length="42" mass="4210">MKKSWLGAMCALVLSACAANGGSGNSEVYGVITGGVETSKNF</sequence>
<feature type="chain" id="PRO_5016564562" description="Lipoprotein" evidence="1">
    <location>
        <begin position="19"/>
        <end position="42"/>
    </location>
</feature>